<keyword evidence="9" id="KW-1185">Reference proteome</keyword>
<dbReference type="InterPro" id="IPR035965">
    <property type="entry name" value="PAS-like_dom_sf"/>
</dbReference>
<keyword evidence="2" id="KW-0067">ATP-binding</keyword>
<dbReference type="SUPFAM" id="SSF52540">
    <property type="entry name" value="P-loop containing nucleoside triphosphate hydrolases"/>
    <property type="match status" value="1"/>
</dbReference>
<protein>
    <recommendedName>
        <fullName evidence="10">Transcriptional regulatory protein ZraR</fullName>
    </recommendedName>
</protein>
<evidence type="ECO:0000313" key="8">
    <source>
        <dbReference type="EMBL" id="KAA5540947.1"/>
    </source>
</evidence>
<evidence type="ECO:0000259" key="6">
    <source>
        <dbReference type="PROSITE" id="PS50045"/>
    </source>
</evidence>
<dbReference type="InterPro" id="IPR002078">
    <property type="entry name" value="Sigma_54_int"/>
</dbReference>
<organism evidence="8 9">
    <name type="scientific">Roseiconus nitratireducens</name>
    <dbReference type="NCBI Taxonomy" id="2605748"/>
    <lineage>
        <taxon>Bacteria</taxon>
        <taxon>Pseudomonadati</taxon>
        <taxon>Planctomycetota</taxon>
        <taxon>Planctomycetia</taxon>
        <taxon>Pirellulales</taxon>
        <taxon>Pirellulaceae</taxon>
        <taxon>Roseiconus</taxon>
    </lineage>
</organism>
<proteinExistence type="predicted"/>
<dbReference type="Gene3D" id="1.10.10.60">
    <property type="entry name" value="Homeodomain-like"/>
    <property type="match status" value="1"/>
</dbReference>
<dbReference type="SUPFAM" id="SSF46689">
    <property type="entry name" value="Homeodomain-like"/>
    <property type="match status" value="1"/>
</dbReference>
<dbReference type="RefSeq" id="WP_150077992.1">
    <property type="nucleotide sequence ID" value="NZ_VWOX01000011.1"/>
</dbReference>
<dbReference type="GO" id="GO:0043565">
    <property type="term" value="F:sequence-specific DNA binding"/>
    <property type="evidence" value="ECO:0007669"/>
    <property type="project" value="InterPro"/>
</dbReference>
<evidence type="ECO:0000259" key="7">
    <source>
        <dbReference type="PROSITE" id="PS50112"/>
    </source>
</evidence>
<dbReference type="Pfam" id="PF14532">
    <property type="entry name" value="Sigma54_activ_2"/>
    <property type="match status" value="1"/>
</dbReference>
<evidence type="ECO:0000256" key="4">
    <source>
        <dbReference type="ARBA" id="ARBA00023163"/>
    </source>
</evidence>
<dbReference type="PRINTS" id="PR01590">
    <property type="entry name" value="HTHFIS"/>
</dbReference>
<dbReference type="Gene3D" id="1.10.8.60">
    <property type="match status" value="1"/>
</dbReference>
<evidence type="ECO:0000256" key="5">
    <source>
        <dbReference type="SAM" id="MobiDB-lite"/>
    </source>
</evidence>
<reference evidence="8 9" key="1">
    <citation type="submission" date="2019-08" db="EMBL/GenBank/DDBJ databases">
        <authorList>
            <person name="Dhanesh K."/>
            <person name="Kumar G."/>
            <person name="Sasikala C."/>
            <person name="Venkata Ramana C."/>
        </authorList>
    </citation>
    <scope>NUCLEOTIDE SEQUENCE [LARGE SCALE GENOMIC DNA]</scope>
    <source>
        <strain evidence="8 9">JC645</strain>
    </source>
</reference>
<dbReference type="Proteomes" id="UP000324479">
    <property type="component" value="Unassembled WGS sequence"/>
</dbReference>
<dbReference type="InterPro" id="IPR058031">
    <property type="entry name" value="AAA_lid_NorR"/>
</dbReference>
<accession>A0A5M6D0E4</accession>
<dbReference type="EMBL" id="VWOX01000011">
    <property type="protein sequence ID" value="KAA5540947.1"/>
    <property type="molecule type" value="Genomic_DNA"/>
</dbReference>
<dbReference type="GO" id="GO:0006355">
    <property type="term" value="P:regulation of DNA-templated transcription"/>
    <property type="evidence" value="ECO:0007669"/>
    <property type="project" value="InterPro"/>
</dbReference>
<evidence type="ECO:0000313" key="9">
    <source>
        <dbReference type="Proteomes" id="UP000324479"/>
    </source>
</evidence>
<dbReference type="InterPro" id="IPR009057">
    <property type="entry name" value="Homeodomain-like_sf"/>
</dbReference>
<dbReference type="Pfam" id="PF25601">
    <property type="entry name" value="AAA_lid_14"/>
    <property type="match status" value="1"/>
</dbReference>
<dbReference type="GO" id="GO:0005524">
    <property type="term" value="F:ATP binding"/>
    <property type="evidence" value="ECO:0007669"/>
    <property type="project" value="UniProtKB-KW"/>
</dbReference>
<keyword evidence="4" id="KW-0804">Transcription</keyword>
<evidence type="ECO:0008006" key="10">
    <source>
        <dbReference type="Google" id="ProtNLM"/>
    </source>
</evidence>
<dbReference type="PROSITE" id="PS50112">
    <property type="entry name" value="PAS"/>
    <property type="match status" value="1"/>
</dbReference>
<gene>
    <name evidence="8" type="ORF">FYK55_18720</name>
</gene>
<feature type="domain" description="Sigma-54 factor interaction" evidence="6">
    <location>
        <begin position="158"/>
        <end position="382"/>
    </location>
</feature>
<dbReference type="InterPro" id="IPR002197">
    <property type="entry name" value="HTH_Fis"/>
</dbReference>
<dbReference type="AlphaFoldDB" id="A0A5M6D0E4"/>
<dbReference type="PANTHER" id="PTHR32071:SF57">
    <property type="entry name" value="C4-DICARBOXYLATE TRANSPORT TRANSCRIPTIONAL REGULATORY PROTEIN DCTD"/>
    <property type="match status" value="1"/>
</dbReference>
<evidence type="ECO:0000256" key="3">
    <source>
        <dbReference type="ARBA" id="ARBA00023015"/>
    </source>
</evidence>
<dbReference type="InterPro" id="IPR000014">
    <property type="entry name" value="PAS"/>
</dbReference>
<keyword evidence="1" id="KW-0547">Nucleotide-binding</keyword>
<feature type="domain" description="PAS" evidence="7">
    <location>
        <begin position="6"/>
        <end position="51"/>
    </location>
</feature>
<keyword evidence="3" id="KW-0805">Transcription regulation</keyword>
<evidence type="ECO:0000256" key="2">
    <source>
        <dbReference type="ARBA" id="ARBA00022840"/>
    </source>
</evidence>
<dbReference type="PANTHER" id="PTHR32071">
    <property type="entry name" value="TRANSCRIPTIONAL REGULATORY PROTEIN"/>
    <property type="match status" value="1"/>
</dbReference>
<name>A0A5M6D0E4_9BACT</name>
<dbReference type="SUPFAM" id="SSF55785">
    <property type="entry name" value="PYP-like sensor domain (PAS domain)"/>
    <property type="match status" value="1"/>
</dbReference>
<comment type="caution">
    <text evidence="8">The sequence shown here is derived from an EMBL/GenBank/DDBJ whole genome shotgun (WGS) entry which is preliminary data.</text>
</comment>
<dbReference type="Pfam" id="PF02954">
    <property type="entry name" value="HTH_8"/>
    <property type="match status" value="1"/>
</dbReference>
<dbReference type="PROSITE" id="PS50045">
    <property type="entry name" value="SIGMA54_INTERACT_4"/>
    <property type="match status" value="1"/>
</dbReference>
<dbReference type="InterPro" id="IPR027417">
    <property type="entry name" value="P-loop_NTPase"/>
</dbReference>
<sequence length="466" mass="50062">MASSTKHRPFSRLIDRSTAPLWVIDPDGRLVFLSAAVGSWLDVSPESLVGRLCVAGSAVTDDPLDRLAASLSPPPGFQTRGTASLRIQPPGSESASPRPAALDTRFVRLGSGDQSVTVAIGGSFADQQSDSGVVSANELRQQLDSWRRHHETASQSALVGRSRSATRMRRQVQLAGSVRAHLLILSPPGCLAESIATAVHHRSSPGEPLVTVDGALMDPELLDASLSVVTHHLLDSGDANATAVLRGIDETPPDAQQRLAYWIDHFDNRLRLIAVSGPAPRITHVDPETDEGAADLLAADELPGGVDVALADLLCGFSINLYPLSRRVADIPLIAQAMLDKRRSSGDGSADRLSRAALDALVLYPWPDNLRELDQAVRQAMRACRGEVVQPDHLPLAVRSYRPNEGVPVSAQSVDLDATVARFEADLIRKTLDESDGNRAEAARRLNVSRARLLRKIESLLSDNSQ</sequence>
<feature type="region of interest" description="Disordered" evidence="5">
    <location>
        <begin position="66"/>
        <end position="100"/>
    </location>
</feature>
<evidence type="ECO:0000256" key="1">
    <source>
        <dbReference type="ARBA" id="ARBA00022741"/>
    </source>
</evidence>
<dbReference type="Gene3D" id="3.40.50.300">
    <property type="entry name" value="P-loop containing nucleotide triphosphate hydrolases"/>
    <property type="match status" value="1"/>
</dbReference>